<dbReference type="InParanoid" id="A0A507B530"/>
<feature type="transmembrane region" description="Helical" evidence="1">
    <location>
        <begin position="95"/>
        <end position="112"/>
    </location>
</feature>
<keyword evidence="1" id="KW-1133">Transmembrane helix</keyword>
<dbReference type="Proteomes" id="UP000319257">
    <property type="component" value="Unassembled WGS sequence"/>
</dbReference>
<gene>
    <name evidence="3" type="ORF">E0L32_007456</name>
</gene>
<dbReference type="AlphaFoldDB" id="A0A507B530"/>
<sequence length="398" mass="42213">MAPSKSALALTVAGLLACAGMGAYGTFGAGFNNGLFAAIENSVGHAQPDPYFISGPKPYRLVYTGFEPFDRQLRTLISFFVLLIDGPKTGDVVLVYWYLMAQFCAGWSLLFLEGMRRGNADRAVSWTGVMGLIFQNITYTITVPLYLVLHLFTSPLVAVGPATSDLAAVDAIDSMTFPITSLAAFWGPAVLMALPSPSARVSAAMHYSWNALWQAFPATQGLYRGVLKLAIPQAHDAGIPQSRRLNRQALGYVYGFVALLAAASHLGLLAAALAPASLVPAEYGALVAEVDLLSAFVPRWPGSPPAVADVGAGARITGAGLPELVKLFLQWDIYCGGAAILIWAVYLHGAAVPGRSLAGLLPKVAVWTLLGGFPAAATVLLWERDWAVFAEEKGKKTQ</sequence>
<dbReference type="OrthoDB" id="9993796at2759"/>
<feature type="transmembrane region" description="Helical" evidence="1">
    <location>
        <begin position="364"/>
        <end position="382"/>
    </location>
</feature>
<feature type="transmembrane region" description="Helical" evidence="1">
    <location>
        <begin position="124"/>
        <end position="147"/>
    </location>
</feature>
<keyword evidence="1" id="KW-0812">Transmembrane</keyword>
<evidence type="ECO:0000313" key="4">
    <source>
        <dbReference type="Proteomes" id="UP000319257"/>
    </source>
</evidence>
<reference evidence="3 4" key="1">
    <citation type="submission" date="2019-06" db="EMBL/GenBank/DDBJ databases">
        <title>Draft genome sequence of the filamentous fungus Phialemoniopsis curvata isolated from diesel fuel.</title>
        <authorList>
            <person name="Varaljay V.A."/>
            <person name="Lyon W.J."/>
            <person name="Crouch A.L."/>
            <person name="Drake C.E."/>
            <person name="Hollomon J.M."/>
            <person name="Nadeau L.J."/>
            <person name="Nunn H.S."/>
            <person name="Stevenson B.S."/>
            <person name="Bojanowski C.L."/>
            <person name="Crookes-Goodson W.J."/>
        </authorList>
    </citation>
    <scope>NUCLEOTIDE SEQUENCE [LARGE SCALE GENOMIC DNA]</scope>
    <source>
        <strain evidence="3 4">D216</strain>
    </source>
</reference>
<keyword evidence="2" id="KW-0732">Signal</keyword>
<protein>
    <submittedName>
        <fullName evidence="3">Uncharacterized protein</fullName>
    </submittedName>
</protein>
<feature type="transmembrane region" description="Helical" evidence="1">
    <location>
        <begin position="175"/>
        <end position="194"/>
    </location>
</feature>
<organism evidence="3 4">
    <name type="scientific">Thyridium curvatum</name>
    <dbReference type="NCBI Taxonomy" id="1093900"/>
    <lineage>
        <taxon>Eukaryota</taxon>
        <taxon>Fungi</taxon>
        <taxon>Dikarya</taxon>
        <taxon>Ascomycota</taxon>
        <taxon>Pezizomycotina</taxon>
        <taxon>Sordariomycetes</taxon>
        <taxon>Sordariomycetidae</taxon>
        <taxon>Thyridiales</taxon>
        <taxon>Thyridiaceae</taxon>
        <taxon>Thyridium</taxon>
    </lineage>
</organism>
<dbReference type="RefSeq" id="XP_030993669.1">
    <property type="nucleotide sequence ID" value="XM_031142202.1"/>
</dbReference>
<feature type="chain" id="PRO_5021232376" evidence="2">
    <location>
        <begin position="26"/>
        <end position="398"/>
    </location>
</feature>
<evidence type="ECO:0000313" key="3">
    <source>
        <dbReference type="EMBL" id="TPX11958.1"/>
    </source>
</evidence>
<dbReference type="STRING" id="1093900.A0A507B530"/>
<accession>A0A507B530</accession>
<comment type="caution">
    <text evidence="3">The sequence shown here is derived from an EMBL/GenBank/DDBJ whole genome shotgun (WGS) entry which is preliminary data.</text>
</comment>
<feature type="transmembrane region" description="Helical" evidence="1">
    <location>
        <begin position="252"/>
        <end position="274"/>
    </location>
</feature>
<dbReference type="EMBL" id="SKBQ01000045">
    <property type="protein sequence ID" value="TPX11958.1"/>
    <property type="molecule type" value="Genomic_DNA"/>
</dbReference>
<feature type="signal peptide" evidence="2">
    <location>
        <begin position="1"/>
        <end position="25"/>
    </location>
</feature>
<dbReference type="PROSITE" id="PS51257">
    <property type="entry name" value="PROKAR_LIPOPROTEIN"/>
    <property type="match status" value="1"/>
</dbReference>
<proteinExistence type="predicted"/>
<feature type="transmembrane region" description="Helical" evidence="1">
    <location>
        <begin position="331"/>
        <end position="352"/>
    </location>
</feature>
<name>A0A507B530_9PEZI</name>
<keyword evidence="4" id="KW-1185">Reference proteome</keyword>
<dbReference type="GeneID" id="41974903"/>
<evidence type="ECO:0000256" key="1">
    <source>
        <dbReference type="SAM" id="Phobius"/>
    </source>
</evidence>
<keyword evidence="1" id="KW-0472">Membrane</keyword>
<evidence type="ECO:0000256" key="2">
    <source>
        <dbReference type="SAM" id="SignalP"/>
    </source>
</evidence>